<dbReference type="InterPro" id="IPR051060">
    <property type="entry name" value="Carbamoyltrans_HypF-like"/>
</dbReference>
<dbReference type="Pfam" id="PF22521">
    <property type="entry name" value="HypF_C_2"/>
    <property type="match status" value="1"/>
</dbReference>
<dbReference type="InterPro" id="IPR001792">
    <property type="entry name" value="Acylphosphatase-like_dom"/>
</dbReference>
<dbReference type="PROSITE" id="PS00150">
    <property type="entry name" value="ACYLPHOSPHATASE_1"/>
    <property type="match status" value="1"/>
</dbReference>
<comment type="similarity">
    <text evidence="2">Belongs to the carbamoyltransferase HypF family.</text>
</comment>
<evidence type="ECO:0000256" key="1">
    <source>
        <dbReference type="ARBA" id="ARBA00004711"/>
    </source>
</evidence>
<dbReference type="PANTHER" id="PTHR42959">
    <property type="entry name" value="CARBAMOYLTRANSFERASE"/>
    <property type="match status" value="1"/>
</dbReference>
<name>A0A0W8F0J9_9ZZZZ</name>
<evidence type="ECO:0000256" key="4">
    <source>
        <dbReference type="ARBA" id="ARBA00022723"/>
    </source>
</evidence>
<dbReference type="InterPro" id="IPR006070">
    <property type="entry name" value="Sua5-like_dom"/>
</dbReference>
<evidence type="ECO:0000256" key="3">
    <source>
        <dbReference type="ARBA" id="ARBA00022598"/>
    </source>
</evidence>
<evidence type="ECO:0000313" key="10">
    <source>
        <dbReference type="EMBL" id="KUG14427.1"/>
    </source>
</evidence>
<dbReference type="InterPro" id="IPR041440">
    <property type="entry name" value="HypF_C"/>
</dbReference>
<dbReference type="Pfam" id="PF01300">
    <property type="entry name" value="Sua5_yciO_yrdC"/>
    <property type="match status" value="1"/>
</dbReference>
<dbReference type="PROSITE" id="PS51163">
    <property type="entry name" value="YRDC"/>
    <property type="match status" value="1"/>
</dbReference>
<dbReference type="PROSITE" id="PS51160">
    <property type="entry name" value="ACYLPHOSPHATASE_3"/>
    <property type="match status" value="1"/>
</dbReference>
<dbReference type="GO" id="GO:0051604">
    <property type="term" value="P:protein maturation"/>
    <property type="evidence" value="ECO:0007669"/>
    <property type="project" value="TreeGrafter"/>
</dbReference>
<dbReference type="Pfam" id="PF07503">
    <property type="entry name" value="zf-HYPF"/>
    <property type="match status" value="2"/>
</dbReference>
<comment type="caution">
    <text evidence="10">The sequence shown here is derived from an EMBL/GenBank/DDBJ whole genome shotgun (WGS) entry which is preliminary data.</text>
</comment>
<keyword evidence="5" id="KW-0863">Zinc-finger</keyword>
<dbReference type="Gene3D" id="3.90.870.50">
    <property type="match status" value="1"/>
</dbReference>
<dbReference type="NCBIfam" id="TIGR00143">
    <property type="entry name" value="hypF"/>
    <property type="match status" value="1"/>
</dbReference>
<dbReference type="Pfam" id="PF17788">
    <property type="entry name" value="HypF_C"/>
    <property type="match status" value="1"/>
</dbReference>
<dbReference type="GO" id="GO:0008270">
    <property type="term" value="F:zinc ion binding"/>
    <property type="evidence" value="ECO:0007669"/>
    <property type="project" value="UniProtKB-KW"/>
</dbReference>
<dbReference type="GO" id="GO:0016874">
    <property type="term" value="F:ligase activity"/>
    <property type="evidence" value="ECO:0007669"/>
    <property type="project" value="UniProtKB-KW"/>
</dbReference>
<dbReference type="InterPro" id="IPR055128">
    <property type="entry name" value="HypF_C_2"/>
</dbReference>
<comment type="catalytic activity">
    <reaction evidence="7">
        <text>C-terminal L-cysteinyl-[HypE protein] + carbamoyl phosphate + ATP + H2O = C-terminal S-carboxamide-L-cysteinyl-[HypE protein] + AMP + phosphate + diphosphate + H(+)</text>
        <dbReference type="Rhea" id="RHEA:55636"/>
        <dbReference type="Rhea" id="RHEA-COMP:14247"/>
        <dbReference type="Rhea" id="RHEA-COMP:14392"/>
        <dbReference type="ChEBI" id="CHEBI:15377"/>
        <dbReference type="ChEBI" id="CHEBI:15378"/>
        <dbReference type="ChEBI" id="CHEBI:30616"/>
        <dbReference type="ChEBI" id="CHEBI:33019"/>
        <dbReference type="ChEBI" id="CHEBI:43474"/>
        <dbReference type="ChEBI" id="CHEBI:58228"/>
        <dbReference type="ChEBI" id="CHEBI:76913"/>
        <dbReference type="ChEBI" id="CHEBI:139126"/>
        <dbReference type="ChEBI" id="CHEBI:456215"/>
    </reaction>
</comment>
<keyword evidence="3" id="KW-0436">Ligase</keyword>
<feature type="domain" description="Acylphosphatase-like" evidence="8">
    <location>
        <begin position="4"/>
        <end position="87"/>
    </location>
</feature>
<evidence type="ECO:0000259" key="8">
    <source>
        <dbReference type="PROSITE" id="PS51160"/>
    </source>
</evidence>
<proteinExistence type="inferred from homology"/>
<dbReference type="PIRSF" id="PIRSF006256">
    <property type="entry name" value="CMPcnvr_hdrg_mat"/>
    <property type="match status" value="1"/>
</dbReference>
<dbReference type="GO" id="GO:0016743">
    <property type="term" value="F:carboxyl- or carbamoyltransferase activity"/>
    <property type="evidence" value="ECO:0007669"/>
    <property type="project" value="InterPro"/>
</dbReference>
<organism evidence="10">
    <name type="scientific">hydrocarbon metagenome</name>
    <dbReference type="NCBI Taxonomy" id="938273"/>
    <lineage>
        <taxon>unclassified sequences</taxon>
        <taxon>metagenomes</taxon>
        <taxon>ecological metagenomes</taxon>
    </lineage>
</organism>
<sequence>MRQSGRIIIRGIVQGVGFRPFVYARAQEYGMSGWVKNLGSEVEICAKGKLFEEFLAAVRAGPPLARIDHLAVTPWDGPIPDDFAILPSGSGTLSGMIPPDIATCEQCLGDITCTGERYDGYWATSCVNCGPRYSIIRNLPYDREHTSMDQFRVCPDCGREYSDPSCRRHHAQTIACALCGPRLRLLDPKGNTMDCSDVIQETAHLLDSGSIVAIRGIGGFHIACIEESAGVLKGRLGRSEQPFAVMIRPGHIDRIASVSAAERLLLEGPWRPIVAVVKRDPTAHAAISNLHTIGCMFPYTGLHHLLFSHLSHPLLVMTSANMPGYPMITEIDQAMARLGHNVDFFLTHNRSIVNRCDDSVIRDGYIIRLSRGLAPKRTPLDLGGRTILGVGPELNANITIYRDGFATTSPHIGNVRNPGTFAYLKETIATIGGLLGAEYDIIAHDAHPQFLSTRYARELAEAGDATLVPVQHHRAHIAAATADPCIGITIDGVGYGDDSTAWGGEVFAGQVPDYERTAHLEVVPMPGGDLATTYPERMLFGILPGAEVQDLLLSRGWTDMELAVLETQLAKSLNVAKTSSTGRVLDAVSALLGICREKTYDGEPAMKLESAAAIGRPQPWDLAYTREGSCEVLSTRLLCKKALREYVSQGGAEEGRIADIAASFQYNLARGIAGLAIHAALDRDYQLVVLSGGVAYNRMIRETIACEVQQAGLDLLINAEFPLGDGCISFGQCRYAGVLADR</sequence>
<dbReference type="SUPFAM" id="SSF55821">
    <property type="entry name" value="YrdC/RibB"/>
    <property type="match status" value="1"/>
</dbReference>
<dbReference type="InterPro" id="IPR043129">
    <property type="entry name" value="ATPase_NBD"/>
</dbReference>
<evidence type="ECO:0000259" key="9">
    <source>
        <dbReference type="PROSITE" id="PS51163"/>
    </source>
</evidence>
<evidence type="ECO:0000256" key="6">
    <source>
        <dbReference type="ARBA" id="ARBA00022833"/>
    </source>
</evidence>
<dbReference type="SUPFAM" id="SSF53067">
    <property type="entry name" value="Actin-like ATPase domain"/>
    <property type="match status" value="1"/>
</dbReference>
<dbReference type="InterPro" id="IPR004421">
    <property type="entry name" value="Carbamoyltransferase_HypF"/>
</dbReference>
<keyword evidence="6" id="KW-0862">Zinc</keyword>
<gene>
    <name evidence="10" type="ORF">ASZ90_015936</name>
</gene>
<dbReference type="AlphaFoldDB" id="A0A0W8F0J9"/>
<evidence type="ECO:0000256" key="2">
    <source>
        <dbReference type="ARBA" id="ARBA00008097"/>
    </source>
</evidence>
<protein>
    <submittedName>
        <fullName evidence="10">Hydrogenase metallocenter assembly protein hypf</fullName>
    </submittedName>
</protein>
<reference evidence="10" key="1">
    <citation type="journal article" date="2015" name="Proc. Natl. Acad. Sci. U.S.A.">
        <title>Networks of energetic and metabolic interactions define dynamics in microbial communities.</title>
        <authorList>
            <person name="Embree M."/>
            <person name="Liu J.K."/>
            <person name="Al-Bassam M.M."/>
            <person name="Zengler K."/>
        </authorList>
    </citation>
    <scope>NUCLEOTIDE SEQUENCE</scope>
</reference>
<dbReference type="EMBL" id="LNQE01001661">
    <property type="protein sequence ID" value="KUG14427.1"/>
    <property type="molecule type" value="Genomic_DNA"/>
</dbReference>
<keyword evidence="4" id="KW-0479">Metal-binding</keyword>
<dbReference type="Gene3D" id="3.30.420.360">
    <property type="match status" value="1"/>
</dbReference>
<evidence type="ECO:0000256" key="7">
    <source>
        <dbReference type="ARBA" id="ARBA00048220"/>
    </source>
</evidence>
<comment type="pathway">
    <text evidence="1">Protein modification; [NiFe] hydrogenase maturation.</text>
</comment>
<dbReference type="Gene3D" id="3.30.420.40">
    <property type="match status" value="1"/>
</dbReference>
<dbReference type="SUPFAM" id="SSF54975">
    <property type="entry name" value="Acylphosphatase/BLUF domain-like"/>
    <property type="match status" value="1"/>
</dbReference>
<dbReference type="GO" id="GO:0003725">
    <property type="term" value="F:double-stranded RNA binding"/>
    <property type="evidence" value="ECO:0007669"/>
    <property type="project" value="InterPro"/>
</dbReference>
<dbReference type="PANTHER" id="PTHR42959:SF1">
    <property type="entry name" value="CARBAMOYLTRANSFERASE HYPF"/>
    <property type="match status" value="1"/>
</dbReference>
<evidence type="ECO:0000256" key="5">
    <source>
        <dbReference type="ARBA" id="ARBA00022771"/>
    </source>
</evidence>
<dbReference type="InterPro" id="IPR017945">
    <property type="entry name" value="DHBP_synth_RibB-like_a/b_dom"/>
</dbReference>
<feature type="domain" description="YrdC-like" evidence="9">
    <location>
        <begin position="196"/>
        <end position="372"/>
    </location>
</feature>
<dbReference type="InterPro" id="IPR017968">
    <property type="entry name" value="Acylphosphatase_CS"/>
</dbReference>
<dbReference type="InterPro" id="IPR036046">
    <property type="entry name" value="Acylphosphatase-like_dom_sf"/>
</dbReference>
<dbReference type="InterPro" id="IPR011125">
    <property type="entry name" value="Znf_HypF"/>
</dbReference>
<dbReference type="Gene3D" id="3.30.110.120">
    <property type="match status" value="1"/>
</dbReference>
<dbReference type="Pfam" id="PF00708">
    <property type="entry name" value="Acylphosphatase"/>
    <property type="match status" value="1"/>
</dbReference>
<dbReference type="UniPathway" id="UPA00335"/>
<accession>A0A0W8F0J9</accession>